<protein>
    <submittedName>
        <fullName evidence="2">DUF4097 domain-containing protein</fullName>
    </submittedName>
</protein>
<dbReference type="Pfam" id="PF13349">
    <property type="entry name" value="DUF4097"/>
    <property type="match status" value="1"/>
</dbReference>
<accession>A0A9J6QSN2</accession>
<organism evidence="2 3">
    <name type="scientific">Hominibacterium faecale</name>
    <dbReference type="NCBI Taxonomy" id="2839743"/>
    <lineage>
        <taxon>Bacteria</taxon>
        <taxon>Bacillati</taxon>
        <taxon>Bacillota</taxon>
        <taxon>Clostridia</taxon>
        <taxon>Peptostreptococcales</taxon>
        <taxon>Anaerovoracaceae</taxon>
        <taxon>Hominibacterium</taxon>
    </lineage>
</organism>
<sequence length="287" mass="30491">MSKRMKTFLMVCGIVVGAGLLLSIAGAALGGIRGLASVEERVPWISLTGGQQEHQNGATEAFSSINVDSDLGRVEFVQGQTFAVETSYDKAMGAPRVSVENGILNVKPSGKKIRWFNLNLFNLGDHKDTVIKIYYPQGTAFDRVEIDSDMGDVKLNDLSAKTLHIESDAGDVTMNGIIAGELDLRADMGSIQGASIKSSSASIKLNAGDMNLSGEFAGMTKIDGDMGDCTLTTYLPQDSYSIKTQTDLGDCSINGKSVGSTYLAENPAAANHIETNCDTGDTEINFI</sequence>
<evidence type="ECO:0000313" key="2">
    <source>
        <dbReference type="EMBL" id="MCU7377471.1"/>
    </source>
</evidence>
<dbReference type="RefSeq" id="WP_253020807.1">
    <property type="nucleotide sequence ID" value="NZ_JAOSHN010000001.1"/>
</dbReference>
<name>A0A9J6QSN2_9FIRM</name>
<reference evidence="2" key="1">
    <citation type="submission" date="2022-09" db="EMBL/GenBank/DDBJ databases">
        <title>Culturomic study of gut microbiota in children with autism spectrum disorder.</title>
        <authorList>
            <person name="Efimov B.A."/>
            <person name="Chaplin A.V."/>
            <person name="Sokolova S.R."/>
            <person name="Pikina A.P."/>
            <person name="Korzhanova M."/>
            <person name="Belova V."/>
            <person name="Korostin D."/>
        </authorList>
    </citation>
    <scope>NUCLEOTIDE SEQUENCE</scope>
    <source>
        <strain evidence="2">ASD5510</strain>
    </source>
</reference>
<dbReference type="Gene3D" id="2.160.20.120">
    <property type="match status" value="1"/>
</dbReference>
<comment type="caution">
    <text evidence="2">The sequence shown here is derived from an EMBL/GenBank/DDBJ whole genome shotgun (WGS) entry which is preliminary data.</text>
</comment>
<evidence type="ECO:0000313" key="3">
    <source>
        <dbReference type="Proteomes" id="UP001065549"/>
    </source>
</evidence>
<dbReference type="Proteomes" id="UP001065549">
    <property type="component" value="Unassembled WGS sequence"/>
</dbReference>
<dbReference type="AlphaFoldDB" id="A0A9J6QSN2"/>
<gene>
    <name evidence="2" type="ORF">OBO34_03770</name>
</gene>
<feature type="domain" description="DUF4097" evidence="1">
    <location>
        <begin position="63"/>
        <end position="250"/>
    </location>
</feature>
<proteinExistence type="predicted"/>
<dbReference type="InterPro" id="IPR025164">
    <property type="entry name" value="Toastrack_DUF4097"/>
</dbReference>
<keyword evidence="3" id="KW-1185">Reference proteome</keyword>
<dbReference type="EMBL" id="JAOSHN010000001">
    <property type="protein sequence ID" value="MCU7377471.1"/>
    <property type="molecule type" value="Genomic_DNA"/>
</dbReference>
<evidence type="ECO:0000259" key="1">
    <source>
        <dbReference type="Pfam" id="PF13349"/>
    </source>
</evidence>